<keyword evidence="2" id="KW-1185">Reference proteome</keyword>
<sequence>MKAQAQVIRIGDRFFYAFGKDERVLTAWSLRGGKLFFNSSAAEKITKQLEAKGKKPELLIVALEVEL</sequence>
<name>A0ABW9YPQ6_9GAMM</name>
<organism evidence="1 2">
    <name type="scientific">Photobacterium alginatilyticum</name>
    <dbReference type="NCBI Taxonomy" id="1775171"/>
    <lineage>
        <taxon>Bacteria</taxon>
        <taxon>Pseudomonadati</taxon>
        <taxon>Pseudomonadota</taxon>
        <taxon>Gammaproteobacteria</taxon>
        <taxon>Vibrionales</taxon>
        <taxon>Vibrionaceae</taxon>
        <taxon>Photobacterium</taxon>
    </lineage>
</organism>
<dbReference type="Proteomes" id="UP000738517">
    <property type="component" value="Unassembled WGS sequence"/>
</dbReference>
<evidence type="ECO:0000313" key="1">
    <source>
        <dbReference type="EMBL" id="NBI55466.1"/>
    </source>
</evidence>
<protein>
    <submittedName>
        <fullName evidence="1">Uncharacterized protein</fullName>
    </submittedName>
</protein>
<reference evidence="1 2" key="1">
    <citation type="journal article" date="2017" name="Int. J. Syst. Evol. Microbiol.">
        <title>Photobacterium alginatilyticum sp. nov., a marine bacterium isolated from bottom seawater.</title>
        <authorList>
            <person name="Wang X."/>
            <person name="Wang Y."/>
            <person name="Yang X."/>
            <person name="Sun H."/>
            <person name="Li B."/>
            <person name="Zhang X.H."/>
        </authorList>
    </citation>
    <scope>NUCLEOTIDE SEQUENCE [LARGE SCALE GENOMIC DNA]</scope>
    <source>
        <strain evidence="1 2">P03D4</strain>
    </source>
</reference>
<gene>
    <name evidence="1" type="ORF">EIZ48_23395</name>
</gene>
<evidence type="ECO:0000313" key="2">
    <source>
        <dbReference type="Proteomes" id="UP000738517"/>
    </source>
</evidence>
<comment type="caution">
    <text evidence="1">The sequence shown here is derived from an EMBL/GenBank/DDBJ whole genome shotgun (WGS) entry which is preliminary data.</text>
</comment>
<accession>A0ABW9YPQ6</accession>
<dbReference type="RefSeq" id="WP_160657085.1">
    <property type="nucleotide sequence ID" value="NZ_RSEJ01000031.1"/>
</dbReference>
<proteinExistence type="predicted"/>
<dbReference type="EMBL" id="RSEJ01000031">
    <property type="protein sequence ID" value="NBI55466.1"/>
    <property type="molecule type" value="Genomic_DNA"/>
</dbReference>